<keyword evidence="8" id="KW-1185">Reference proteome</keyword>
<evidence type="ECO:0000313" key="7">
    <source>
        <dbReference type="EMBL" id="GLQ10554.1"/>
    </source>
</evidence>
<gene>
    <name evidence="7" type="ORF">GCM10007913_24860</name>
</gene>
<evidence type="ECO:0000313" key="8">
    <source>
        <dbReference type="Proteomes" id="UP001161406"/>
    </source>
</evidence>
<evidence type="ECO:0000259" key="6">
    <source>
        <dbReference type="PROSITE" id="PS50928"/>
    </source>
</evidence>
<name>A0ABQ5UHB5_9HYPH</name>
<reference evidence="7" key="1">
    <citation type="journal article" date="2014" name="Int. J. Syst. Evol. Microbiol.">
        <title>Complete genome of a new Firmicutes species belonging to the dominant human colonic microbiota ('Ruminococcus bicirculans') reveals two chromosomes and a selective capacity to utilize plant glucans.</title>
        <authorList>
            <consortium name="NISC Comparative Sequencing Program"/>
            <person name="Wegmann U."/>
            <person name="Louis P."/>
            <person name="Goesmann A."/>
            <person name="Henrissat B."/>
            <person name="Duncan S.H."/>
            <person name="Flint H.J."/>
        </authorList>
    </citation>
    <scope>NUCLEOTIDE SEQUENCE</scope>
    <source>
        <strain evidence="7">NBRC 103855</strain>
    </source>
</reference>
<comment type="similarity">
    <text evidence="5">Belongs to the binding-protein-dependent transport system permease family.</text>
</comment>
<organism evidence="7 8">
    <name type="scientific">Devosia yakushimensis</name>
    <dbReference type="NCBI Taxonomy" id="470028"/>
    <lineage>
        <taxon>Bacteria</taxon>
        <taxon>Pseudomonadati</taxon>
        <taxon>Pseudomonadota</taxon>
        <taxon>Alphaproteobacteria</taxon>
        <taxon>Hyphomicrobiales</taxon>
        <taxon>Devosiaceae</taxon>
        <taxon>Devosia</taxon>
    </lineage>
</organism>
<evidence type="ECO:0000256" key="1">
    <source>
        <dbReference type="ARBA" id="ARBA00004651"/>
    </source>
</evidence>
<sequence length="296" mass="32489">MTSTTIIPEGRKPGRVSPSRIALYVFLILTALFFLLPVYVMIVTSLKPMAEIRTGNIFALPQTLTFEAWVKAWSGACTGRVCEGMRPGLINSFKIAIPGTLFPLILGAINGYALSFWRFKGANLVFTLLLVSTFVPIQVFIFPLVRMMTATGLFGTLPGIILIHTGFTLPIMTLLFRNFFAAVPEEMFSAARIDGGGFWSIFLFVLVPISTPIIIVGVILQFTGAWNDYLFGLIFAGRENQPMTVLLSSIVTSQFGEKEYNVNMAATMLSAAIPLLVYFVSGRWFVRGISDGALKG</sequence>
<protein>
    <submittedName>
        <fullName evidence="7">ABC transporter permease</fullName>
    </submittedName>
</protein>
<dbReference type="Gene3D" id="1.10.3720.10">
    <property type="entry name" value="MetI-like"/>
    <property type="match status" value="1"/>
</dbReference>
<dbReference type="Proteomes" id="UP001161406">
    <property type="component" value="Unassembled WGS sequence"/>
</dbReference>
<feature type="transmembrane region" description="Helical" evidence="5">
    <location>
        <begin position="157"/>
        <end position="176"/>
    </location>
</feature>
<accession>A0ABQ5UHB5</accession>
<proteinExistence type="inferred from homology"/>
<comment type="caution">
    <text evidence="7">The sequence shown here is derived from an EMBL/GenBank/DDBJ whole genome shotgun (WGS) entry which is preliminary data.</text>
</comment>
<keyword evidence="2 5" id="KW-0812">Transmembrane</keyword>
<keyword evidence="3 5" id="KW-1133">Transmembrane helix</keyword>
<dbReference type="Pfam" id="PF00528">
    <property type="entry name" value="BPD_transp_1"/>
    <property type="match status" value="1"/>
</dbReference>
<dbReference type="PANTHER" id="PTHR43879:SF1">
    <property type="entry name" value="GLUCOSE IMPORT SYSTEM PERMEASE PROTEIN GLCU"/>
    <property type="match status" value="1"/>
</dbReference>
<evidence type="ECO:0000256" key="2">
    <source>
        <dbReference type="ARBA" id="ARBA00022692"/>
    </source>
</evidence>
<dbReference type="SUPFAM" id="SSF161098">
    <property type="entry name" value="MetI-like"/>
    <property type="match status" value="1"/>
</dbReference>
<keyword evidence="5" id="KW-0813">Transport</keyword>
<keyword evidence="4 5" id="KW-0472">Membrane</keyword>
<dbReference type="InterPro" id="IPR035906">
    <property type="entry name" value="MetI-like_sf"/>
</dbReference>
<feature type="transmembrane region" description="Helical" evidence="5">
    <location>
        <begin position="95"/>
        <end position="117"/>
    </location>
</feature>
<feature type="transmembrane region" description="Helical" evidence="5">
    <location>
        <begin position="21"/>
        <end position="42"/>
    </location>
</feature>
<feature type="transmembrane region" description="Helical" evidence="5">
    <location>
        <begin position="124"/>
        <end position="145"/>
    </location>
</feature>
<dbReference type="EMBL" id="BSNG01000001">
    <property type="protein sequence ID" value="GLQ10554.1"/>
    <property type="molecule type" value="Genomic_DNA"/>
</dbReference>
<evidence type="ECO:0000256" key="3">
    <source>
        <dbReference type="ARBA" id="ARBA00022989"/>
    </source>
</evidence>
<dbReference type="PANTHER" id="PTHR43879">
    <property type="entry name" value="ABC TRANSPORTER PERMEASE PROTEIN"/>
    <property type="match status" value="1"/>
</dbReference>
<evidence type="ECO:0000256" key="4">
    <source>
        <dbReference type="ARBA" id="ARBA00023136"/>
    </source>
</evidence>
<dbReference type="CDD" id="cd06261">
    <property type="entry name" value="TM_PBP2"/>
    <property type="match status" value="1"/>
</dbReference>
<reference evidence="7" key="2">
    <citation type="submission" date="2023-01" db="EMBL/GenBank/DDBJ databases">
        <title>Draft genome sequence of Devosia yakushimensis strain NBRC 103855.</title>
        <authorList>
            <person name="Sun Q."/>
            <person name="Mori K."/>
        </authorList>
    </citation>
    <scope>NUCLEOTIDE SEQUENCE</scope>
    <source>
        <strain evidence="7">NBRC 103855</strain>
    </source>
</reference>
<dbReference type="InterPro" id="IPR000515">
    <property type="entry name" value="MetI-like"/>
</dbReference>
<dbReference type="PROSITE" id="PS50928">
    <property type="entry name" value="ABC_TM1"/>
    <property type="match status" value="1"/>
</dbReference>
<comment type="subcellular location">
    <subcellularLocation>
        <location evidence="1 5">Cell membrane</location>
        <topology evidence="1 5">Multi-pass membrane protein</topology>
    </subcellularLocation>
</comment>
<feature type="transmembrane region" description="Helical" evidence="5">
    <location>
        <begin position="264"/>
        <end position="286"/>
    </location>
</feature>
<feature type="domain" description="ABC transmembrane type-1" evidence="6">
    <location>
        <begin position="89"/>
        <end position="281"/>
    </location>
</feature>
<dbReference type="RefSeq" id="WP_284391239.1">
    <property type="nucleotide sequence ID" value="NZ_BSNG01000001.1"/>
</dbReference>
<feature type="transmembrane region" description="Helical" evidence="5">
    <location>
        <begin position="197"/>
        <end position="220"/>
    </location>
</feature>
<evidence type="ECO:0000256" key="5">
    <source>
        <dbReference type="RuleBase" id="RU363032"/>
    </source>
</evidence>